<dbReference type="Proteomes" id="UP001279734">
    <property type="component" value="Unassembled WGS sequence"/>
</dbReference>
<evidence type="ECO:0000313" key="1">
    <source>
        <dbReference type="EMBL" id="GMH20629.1"/>
    </source>
</evidence>
<dbReference type="GO" id="GO:0006888">
    <property type="term" value="P:endoplasmic reticulum to Golgi vesicle-mediated transport"/>
    <property type="evidence" value="ECO:0007669"/>
    <property type="project" value="InterPro"/>
</dbReference>
<dbReference type="EMBL" id="BSYO01000022">
    <property type="protein sequence ID" value="GMH20629.1"/>
    <property type="molecule type" value="Genomic_DNA"/>
</dbReference>
<dbReference type="PANTHER" id="PTHR13520">
    <property type="entry name" value="RAD50-INTERACTING PROTEIN 1 RINT-1"/>
    <property type="match status" value="1"/>
</dbReference>
<comment type="caution">
    <text evidence="1">The sequence shown here is derived from an EMBL/GenBank/DDBJ whole genome shotgun (WGS) entry which is preliminary data.</text>
</comment>
<dbReference type="PANTHER" id="PTHR13520:SF0">
    <property type="entry name" value="RAD50-INTERACTING PROTEIN 1"/>
    <property type="match status" value="1"/>
</dbReference>
<gene>
    <name evidence="1" type="ORF">Nepgr_022470</name>
</gene>
<dbReference type="AlphaFoldDB" id="A0AAD3T104"/>
<evidence type="ECO:0000313" key="2">
    <source>
        <dbReference type="Proteomes" id="UP001279734"/>
    </source>
</evidence>
<protein>
    <submittedName>
        <fullName evidence="1">Uncharacterized protein</fullName>
    </submittedName>
</protein>
<dbReference type="GO" id="GO:0006890">
    <property type="term" value="P:retrograde vesicle-mediated transport, Golgi to endoplasmic reticulum"/>
    <property type="evidence" value="ECO:0007669"/>
    <property type="project" value="InterPro"/>
</dbReference>
<dbReference type="PROSITE" id="PS51386">
    <property type="entry name" value="RINT1_TIP20"/>
    <property type="match status" value="1"/>
</dbReference>
<organism evidence="1 2">
    <name type="scientific">Nepenthes gracilis</name>
    <name type="common">Slender pitcher plant</name>
    <dbReference type="NCBI Taxonomy" id="150966"/>
    <lineage>
        <taxon>Eukaryota</taxon>
        <taxon>Viridiplantae</taxon>
        <taxon>Streptophyta</taxon>
        <taxon>Embryophyta</taxon>
        <taxon>Tracheophyta</taxon>
        <taxon>Spermatophyta</taxon>
        <taxon>Magnoliopsida</taxon>
        <taxon>eudicotyledons</taxon>
        <taxon>Gunneridae</taxon>
        <taxon>Pentapetalae</taxon>
        <taxon>Caryophyllales</taxon>
        <taxon>Nepenthaceae</taxon>
        <taxon>Nepenthes</taxon>
    </lineage>
</organism>
<name>A0AAD3T104_NEPGR</name>
<keyword evidence="2" id="KW-1185">Reference proteome</keyword>
<sequence>MELEDALKKLKAKLKHNPAGVADEKHEAGESETFTGLSPTISVLSFFCDKPDWLYIWQKMELEDALKKLKAKLKHNPAGITAEKHEAALMIVCAFINVAKFCKIKLQAWSNDVLLLGLGIDENGMNNDINGHMMETSGFFDEEIKSLSELETSWLMEMIAHILRQFETL</sequence>
<reference evidence="1" key="1">
    <citation type="submission" date="2023-05" db="EMBL/GenBank/DDBJ databases">
        <title>Nepenthes gracilis genome sequencing.</title>
        <authorList>
            <person name="Fukushima K."/>
        </authorList>
    </citation>
    <scope>NUCLEOTIDE SEQUENCE</scope>
    <source>
        <strain evidence="1">SING2019-196</strain>
    </source>
</reference>
<proteinExistence type="predicted"/>
<accession>A0AAD3T104</accession>
<dbReference type="GO" id="GO:0070939">
    <property type="term" value="C:Dsl1/NZR complex"/>
    <property type="evidence" value="ECO:0007669"/>
    <property type="project" value="InterPro"/>
</dbReference>
<dbReference type="GO" id="GO:0060628">
    <property type="term" value="P:regulation of ER to Golgi vesicle-mediated transport"/>
    <property type="evidence" value="ECO:0007669"/>
    <property type="project" value="TreeGrafter"/>
</dbReference>
<dbReference type="InterPro" id="IPR007528">
    <property type="entry name" value="RINT1_Tip20"/>
</dbReference>